<accession>A0A1M5RNX0</accession>
<dbReference type="Proteomes" id="UP000184268">
    <property type="component" value="Unassembled WGS sequence"/>
</dbReference>
<feature type="chain" id="PRO_5013268576" description="DUF3450 domain-containing protein" evidence="1">
    <location>
        <begin position="43"/>
        <end position="275"/>
    </location>
</feature>
<dbReference type="AlphaFoldDB" id="A0A1M5RNX0"/>
<dbReference type="Pfam" id="PF11932">
    <property type="entry name" value="DUF3450"/>
    <property type="match status" value="1"/>
</dbReference>
<protein>
    <recommendedName>
        <fullName evidence="4">DUF3450 domain-containing protein</fullName>
    </recommendedName>
</protein>
<gene>
    <name evidence="2" type="ORF">SAMN02745129_1689</name>
</gene>
<evidence type="ECO:0000256" key="1">
    <source>
        <dbReference type="SAM" id="SignalP"/>
    </source>
</evidence>
<dbReference type="PIRSF" id="PIRSF028069">
    <property type="entry name" value="UCP028069"/>
    <property type="match status" value="1"/>
</dbReference>
<sequence length="275" mass="30800">MLFGAVDSLQDWLGTMSVMKKTKLASAVIGAVALTVTGMASAADALTNIQNADKQIQQDAVNSQQKINKLYDQTQDMLYEYRQVVDETETLAHYNDYVQTLVDDQDLRIASLQEQINGIERTKQGVVPLMTRMISSLEQFVAMDVPFKADERTARVNRLKEVMGDSNISTSEKYRLVLDAYQIENEYGNKMDAYEGKLSIDGKELTVDFFHLGRVVFLAQSLDQQNAWVWDNESRSWNALGDGSMRAVSNAIKMARRQAAPDLIKLPVQAAESAE</sequence>
<keyword evidence="1" id="KW-0732">Signal</keyword>
<feature type="signal peptide" evidence="1">
    <location>
        <begin position="1"/>
        <end position="42"/>
    </location>
</feature>
<dbReference type="InterPro" id="IPR016866">
    <property type="entry name" value="UCP028069"/>
</dbReference>
<dbReference type="STRING" id="299255.SAMN02745129_1689"/>
<reference evidence="3" key="1">
    <citation type="submission" date="2016-11" db="EMBL/GenBank/DDBJ databases">
        <authorList>
            <person name="Varghese N."/>
            <person name="Submissions S."/>
        </authorList>
    </citation>
    <scope>NUCLEOTIDE SEQUENCE [LARGE SCALE GENOMIC DNA]</scope>
    <source>
        <strain evidence="3">DSM 16917</strain>
    </source>
</reference>
<evidence type="ECO:0000313" key="3">
    <source>
        <dbReference type="Proteomes" id="UP000184268"/>
    </source>
</evidence>
<proteinExistence type="predicted"/>
<keyword evidence="3" id="KW-1185">Reference proteome</keyword>
<dbReference type="EMBL" id="FQXG01000002">
    <property type="protein sequence ID" value="SHH27841.1"/>
    <property type="molecule type" value="Genomic_DNA"/>
</dbReference>
<evidence type="ECO:0008006" key="4">
    <source>
        <dbReference type="Google" id="ProtNLM"/>
    </source>
</evidence>
<organism evidence="2 3">
    <name type="scientific">Ferrimonas marina</name>
    <dbReference type="NCBI Taxonomy" id="299255"/>
    <lineage>
        <taxon>Bacteria</taxon>
        <taxon>Pseudomonadati</taxon>
        <taxon>Pseudomonadota</taxon>
        <taxon>Gammaproteobacteria</taxon>
        <taxon>Alteromonadales</taxon>
        <taxon>Ferrimonadaceae</taxon>
        <taxon>Ferrimonas</taxon>
    </lineage>
</organism>
<evidence type="ECO:0000313" key="2">
    <source>
        <dbReference type="EMBL" id="SHH27841.1"/>
    </source>
</evidence>
<name>A0A1M5RNX0_9GAMM</name>